<sequence>MKKTDLLQTALRFTQPLNLRTELRPGITRPFFETPRRPAGHDMLMLTTHPDLLPETGTAQPRDLTFFNLDRP</sequence>
<gene>
    <name evidence="2" type="ORF">FPL22_09225</name>
</gene>
<evidence type="ECO:0000313" key="2">
    <source>
        <dbReference type="EMBL" id="TSJ79450.1"/>
    </source>
</evidence>
<dbReference type="AlphaFoldDB" id="A0A556QS35"/>
<dbReference type="Proteomes" id="UP000315648">
    <property type="component" value="Unassembled WGS sequence"/>
</dbReference>
<accession>A0A556QS35</accession>
<comment type="caution">
    <text evidence="2">The sequence shown here is derived from an EMBL/GenBank/DDBJ whole genome shotgun (WGS) entry which is preliminary data.</text>
</comment>
<feature type="region of interest" description="Disordered" evidence="1">
    <location>
        <begin position="51"/>
        <end position="72"/>
    </location>
</feature>
<keyword evidence="3" id="KW-1185">Reference proteome</keyword>
<dbReference type="EMBL" id="VMBG01000001">
    <property type="protein sequence ID" value="TSJ79450.1"/>
    <property type="molecule type" value="Genomic_DNA"/>
</dbReference>
<evidence type="ECO:0000313" key="3">
    <source>
        <dbReference type="Proteomes" id="UP000315648"/>
    </source>
</evidence>
<proteinExistence type="predicted"/>
<name>A0A556QS35_9BACT</name>
<reference evidence="2 3" key="1">
    <citation type="submission" date="2019-07" db="EMBL/GenBank/DDBJ databases">
        <title>Description of 53C-WASEF.</title>
        <authorList>
            <person name="Pitt A."/>
            <person name="Hahn M.W."/>
        </authorList>
    </citation>
    <scope>NUCLEOTIDE SEQUENCE [LARGE SCALE GENOMIC DNA]</scope>
    <source>
        <strain evidence="2 3">53C-WASEF</strain>
    </source>
</reference>
<organism evidence="2 3">
    <name type="scientific">Rariglobus hedericola</name>
    <dbReference type="NCBI Taxonomy" id="2597822"/>
    <lineage>
        <taxon>Bacteria</taxon>
        <taxon>Pseudomonadati</taxon>
        <taxon>Verrucomicrobiota</taxon>
        <taxon>Opitutia</taxon>
        <taxon>Opitutales</taxon>
        <taxon>Opitutaceae</taxon>
        <taxon>Rariglobus</taxon>
    </lineage>
</organism>
<dbReference type="RefSeq" id="WP_144229991.1">
    <property type="nucleotide sequence ID" value="NZ_CBCRVV010000031.1"/>
</dbReference>
<evidence type="ECO:0000256" key="1">
    <source>
        <dbReference type="SAM" id="MobiDB-lite"/>
    </source>
</evidence>
<protein>
    <submittedName>
        <fullName evidence="2">Uncharacterized protein</fullName>
    </submittedName>
</protein>